<gene>
    <name evidence="8" type="ORF">FHS31_000614</name>
</gene>
<keyword evidence="9" id="KW-1185">Reference proteome</keyword>
<keyword evidence="5" id="KW-0482">Metalloprotease</keyword>
<evidence type="ECO:0000313" key="8">
    <source>
        <dbReference type="EMBL" id="NIJ07032.1"/>
    </source>
</evidence>
<accession>A0ABX0TRP3</accession>
<evidence type="ECO:0000256" key="1">
    <source>
        <dbReference type="ARBA" id="ARBA00022670"/>
    </source>
</evidence>
<evidence type="ECO:0000313" key="9">
    <source>
        <dbReference type="Proteomes" id="UP000727456"/>
    </source>
</evidence>
<protein>
    <submittedName>
        <fullName evidence="8">DNA repair protein RadC</fullName>
    </submittedName>
</protein>
<keyword evidence="2" id="KW-0479">Metal-binding</keyword>
<feature type="domain" description="MPN" evidence="7">
    <location>
        <begin position="106"/>
        <end position="228"/>
    </location>
</feature>
<dbReference type="NCBIfam" id="NF000642">
    <property type="entry name" value="PRK00024.1"/>
    <property type="match status" value="1"/>
</dbReference>
<evidence type="ECO:0000256" key="2">
    <source>
        <dbReference type="ARBA" id="ARBA00022723"/>
    </source>
</evidence>
<dbReference type="InterPro" id="IPR046778">
    <property type="entry name" value="UPF0758_N"/>
</dbReference>
<dbReference type="InterPro" id="IPR025657">
    <property type="entry name" value="RadC_JAB"/>
</dbReference>
<evidence type="ECO:0000256" key="4">
    <source>
        <dbReference type="ARBA" id="ARBA00022833"/>
    </source>
</evidence>
<comment type="similarity">
    <text evidence="6">Belongs to the UPF0758 family.</text>
</comment>
<evidence type="ECO:0000259" key="7">
    <source>
        <dbReference type="PROSITE" id="PS50249"/>
    </source>
</evidence>
<sequence>MSEIDPGHDASGHRARLRERLVEGGPEALLDHELIEYLLMIAIPRRDTKPIARRLIAEFGTLGALLTADTPTLRAAGVSEAAIGVLKIAQASALRLLKQQAADRPVLSSWQALTDYLHAAMAHRMTESARVLHLNTRNMLIRDEMVSEGSVDQAAIYVREVARRALEIGSAAIILVHNHPSGDPAPSRQDIALTREMVAALKPLGIQVHDHVVIGASGHASLRGLGLI</sequence>
<dbReference type="InterPro" id="IPR001405">
    <property type="entry name" value="UPF0758"/>
</dbReference>
<comment type="caution">
    <text evidence="8">The sequence shown here is derived from an EMBL/GenBank/DDBJ whole genome shotgun (WGS) entry which is preliminary data.</text>
</comment>
<dbReference type="PROSITE" id="PS01302">
    <property type="entry name" value="UPF0758"/>
    <property type="match status" value="1"/>
</dbReference>
<evidence type="ECO:0000256" key="3">
    <source>
        <dbReference type="ARBA" id="ARBA00022801"/>
    </source>
</evidence>
<evidence type="ECO:0000256" key="5">
    <source>
        <dbReference type="ARBA" id="ARBA00023049"/>
    </source>
</evidence>
<dbReference type="InterPro" id="IPR020891">
    <property type="entry name" value="UPF0758_CS"/>
</dbReference>
<dbReference type="CDD" id="cd08071">
    <property type="entry name" value="MPN_DUF2466"/>
    <property type="match status" value="1"/>
</dbReference>
<keyword evidence="1" id="KW-0645">Protease</keyword>
<dbReference type="SUPFAM" id="SSF102712">
    <property type="entry name" value="JAB1/MPN domain"/>
    <property type="match status" value="1"/>
</dbReference>
<evidence type="ECO:0000256" key="6">
    <source>
        <dbReference type="RuleBase" id="RU003797"/>
    </source>
</evidence>
<dbReference type="PANTHER" id="PTHR30471">
    <property type="entry name" value="DNA REPAIR PROTEIN RADC"/>
    <property type="match status" value="1"/>
</dbReference>
<reference evidence="8 9" key="1">
    <citation type="submission" date="2020-03" db="EMBL/GenBank/DDBJ databases">
        <title>Genomic Encyclopedia of Type Strains, Phase III (KMG-III): the genomes of soil and plant-associated and newly described type strains.</title>
        <authorList>
            <person name="Whitman W."/>
        </authorList>
    </citation>
    <scope>NUCLEOTIDE SEQUENCE [LARGE SCALE GENOMIC DNA]</scope>
    <source>
        <strain evidence="8 9">CECT 8804</strain>
    </source>
</reference>
<dbReference type="Gene3D" id="3.40.140.10">
    <property type="entry name" value="Cytidine Deaminase, domain 2"/>
    <property type="match status" value="1"/>
</dbReference>
<dbReference type="Pfam" id="PF04002">
    <property type="entry name" value="RadC"/>
    <property type="match status" value="1"/>
</dbReference>
<dbReference type="PROSITE" id="PS50249">
    <property type="entry name" value="MPN"/>
    <property type="match status" value="1"/>
</dbReference>
<name>A0ABX0TRP3_9SPHN</name>
<dbReference type="PANTHER" id="PTHR30471:SF3">
    <property type="entry name" value="UPF0758 PROTEIN YEES-RELATED"/>
    <property type="match status" value="1"/>
</dbReference>
<dbReference type="EMBL" id="JAAOZC010000001">
    <property type="protein sequence ID" value="NIJ07032.1"/>
    <property type="molecule type" value="Genomic_DNA"/>
</dbReference>
<proteinExistence type="inferred from homology"/>
<organism evidence="8 9">
    <name type="scientific">Sphingomonas vulcanisoli</name>
    <dbReference type="NCBI Taxonomy" id="1658060"/>
    <lineage>
        <taxon>Bacteria</taxon>
        <taxon>Pseudomonadati</taxon>
        <taxon>Pseudomonadota</taxon>
        <taxon>Alphaproteobacteria</taxon>
        <taxon>Sphingomonadales</taxon>
        <taxon>Sphingomonadaceae</taxon>
        <taxon>Sphingomonas</taxon>
    </lineage>
</organism>
<dbReference type="NCBIfam" id="TIGR00608">
    <property type="entry name" value="radc"/>
    <property type="match status" value="1"/>
</dbReference>
<dbReference type="Proteomes" id="UP000727456">
    <property type="component" value="Unassembled WGS sequence"/>
</dbReference>
<dbReference type="InterPro" id="IPR037518">
    <property type="entry name" value="MPN"/>
</dbReference>
<dbReference type="Pfam" id="PF20582">
    <property type="entry name" value="UPF0758_N"/>
    <property type="match status" value="1"/>
</dbReference>
<dbReference type="RefSeq" id="WP_167071850.1">
    <property type="nucleotide sequence ID" value="NZ_JAAOZC010000001.1"/>
</dbReference>
<keyword evidence="3" id="KW-0378">Hydrolase</keyword>
<keyword evidence="4" id="KW-0862">Zinc</keyword>